<dbReference type="Gene3D" id="1.10.10.10">
    <property type="entry name" value="Winged helix-like DNA-binding domain superfamily/Winged helix DNA-binding domain"/>
    <property type="match status" value="1"/>
</dbReference>
<evidence type="ECO:0000259" key="4">
    <source>
        <dbReference type="PROSITE" id="PS50987"/>
    </source>
</evidence>
<dbReference type="SMART" id="SM00418">
    <property type="entry name" value="HTH_ARSR"/>
    <property type="match status" value="1"/>
</dbReference>
<dbReference type="Pfam" id="PF12840">
    <property type="entry name" value="HTH_20"/>
    <property type="match status" value="1"/>
</dbReference>
<dbReference type="SUPFAM" id="SSF46785">
    <property type="entry name" value="Winged helix' DNA-binding domain"/>
    <property type="match status" value="1"/>
</dbReference>
<dbReference type="InterPro" id="IPR051011">
    <property type="entry name" value="Metal_resp_trans_reg"/>
</dbReference>
<dbReference type="CDD" id="cd00090">
    <property type="entry name" value="HTH_ARSR"/>
    <property type="match status" value="1"/>
</dbReference>
<dbReference type="PANTHER" id="PTHR43132">
    <property type="entry name" value="ARSENICAL RESISTANCE OPERON REPRESSOR ARSR-RELATED"/>
    <property type="match status" value="1"/>
</dbReference>
<dbReference type="GO" id="GO:0003700">
    <property type="term" value="F:DNA-binding transcription factor activity"/>
    <property type="evidence" value="ECO:0007669"/>
    <property type="project" value="InterPro"/>
</dbReference>
<dbReference type="Proteomes" id="UP000253061">
    <property type="component" value="Unassembled WGS sequence"/>
</dbReference>
<accession>A0A367VA77</accession>
<keyword evidence="3" id="KW-0804">Transcription</keyword>
<dbReference type="EMBL" id="JPWB01000004">
    <property type="protein sequence ID" value="RCK22124.1"/>
    <property type="molecule type" value="Genomic_DNA"/>
</dbReference>
<reference evidence="5 6" key="1">
    <citation type="submission" date="2014-07" db="EMBL/GenBank/DDBJ databases">
        <title>Draft genome sequence of Thalassospira profundimaris R8-17.</title>
        <authorList>
            <person name="Lai Q."/>
            <person name="Shao Z."/>
        </authorList>
    </citation>
    <scope>NUCLEOTIDE SEQUENCE [LARGE SCALE GENOMIC DNA]</scope>
    <source>
        <strain evidence="5 6">R8-17</strain>
    </source>
</reference>
<dbReference type="InterPro" id="IPR036390">
    <property type="entry name" value="WH_DNA-bd_sf"/>
</dbReference>
<evidence type="ECO:0000313" key="6">
    <source>
        <dbReference type="Proteomes" id="UP000253061"/>
    </source>
</evidence>
<evidence type="ECO:0000256" key="1">
    <source>
        <dbReference type="ARBA" id="ARBA00023015"/>
    </source>
</evidence>
<dbReference type="NCBIfam" id="NF033788">
    <property type="entry name" value="HTH_metalloreg"/>
    <property type="match status" value="1"/>
</dbReference>
<name>A0A367VA77_9PROT</name>
<dbReference type="InterPro" id="IPR036388">
    <property type="entry name" value="WH-like_DNA-bd_sf"/>
</dbReference>
<feature type="domain" description="HTH arsR-type" evidence="4">
    <location>
        <begin position="1"/>
        <end position="95"/>
    </location>
</feature>
<organism evidence="5 6">
    <name type="scientific">Thalassospira profundimaris</name>
    <dbReference type="NCBI Taxonomy" id="502049"/>
    <lineage>
        <taxon>Bacteria</taxon>
        <taxon>Pseudomonadati</taxon>
        <taxon>Pseudomonadota</taxon>
        <taxon>Alphaproteobacteria</taxon>
        <taxon>Rhodospirillales</taxon>
        <taxon>Thalassospiraceae</taxon>
        <taxon>Thalassospira</taxon>
    </lineage>
</organism>
<dbReference type="GO" id="GO:0003677">
    <property type="term" value="F:DNA binding"/>
    <property type="evidence" value="ECO:0007669"/>
    <property type="project" value="UniProtKB-KW"/>
</dbReference>
<dbReference type="InterPro" id="IPR011991">
    <property type="entry name" value="ArsR-like_HTH"/>
</dbReference>
<comment type="caution">
    <text evidence="5">The sequence shown here is derived from an EMBL/GenBank/DDBJ whole genome shotgun (WGS) entry which is preliminary data.</text>
</comment>
<evidence type="ECO:0000256" key="3">
    <source>
        <dbReference type="ARBA" id="ARBA00023163"/>
    </source>
</evidence>
<dbReference type="AlphaFoldDB" id="A0A367VA77"/>
<protein>
    <submittedName>
        <fullName evidence="5">Transcriptional regulator</fullName>
    </submittedName>
</protein>
<evidence type="ECO:0000313" key="5">
    <source>
        <dbReference type="EMBL" id="RCK22124.1"/>
    </source>
</evidence>
<dbReference type="PROSITE" id="PS50987">
    <property type="entry name" value="HTH_ARSR_2"/>
    <property type="match status" value="1"/>
</dbReference>
<evidence type="ECO:0000256" key="2">
    <source>
        <dbReference type="ARBA" id="ARBA00023125"/>
    </source>
</evidence>
<dbReference type="InterPro" id="IPR001845">
    <property type="entry name" value="HTH_ArsR_DNA-bd_dom"/>
</dbReference>
<sequence length="107" mass="11547">MSEKTVAPAFAALGHEARLKIYRLLVKAGDEGLNIGDIGRLVGLPASTLSHHLGTLVQAGLVKQEKQGRETRNRADFDVMRDLVGFIADECCSGVDLDAVREQETAD</sequence>
<dbReference type="RefSeq" id="WP_062955988.1">
    <property type="nucleotide sequence ID" value="NZ_JPWB01000004.1"/>
</dbReference>
<keyword evidence="2" id="KW-0238">DNA-binding</keyword>
<dbReference type="PRINTS" id="PR00778">
    <property type="entry name" value="HTHARSR"/>
</dbReference>
<gene>
    <name evidence="5" type="ORF">TH6_10620</name>
</gene>
<keyword evidence="1" id="KW-0805">Transcription regulation</keyword>
<proteinExistence type="predicted"/>
<dbReference type="PANTHER" id="PTHR43132:SF2">
    <property type="entry name" value="ARSENICAL RESISTANCE OPERON REPRESSOR ARSR-RELATED"/>
    <property type="match status" value="1"/>
</dbReference>